<dbReference type="Proteomes" id="UP000230607">
    <property type="component" value="Chromosome 1"/>
</dbReference>
<dbReference type="InterPro" id="IPR002177">
    <property type="entry name" value="DPS_DNA-bd"/>
</dbReference>
<comment type="similarity">
    <text evidence="1 2">Belongs to the Dps family.</text>
</comment>
<reference evidence="5" key="1">
    <citation type="submission" date="2017-03" db="EMBL/GenBank/DDBJ databases">
        <authorList>
            <person name="Herbold C."/>
        </authorList>
    </citation>
    <scope>NUCLEOTIDE SEQUENCE [LARGE SCALE GENOMIC DNA]</scope>
</reference>
<name>A0A2H1FGG5_9ARCH</name>
<dbReference type="CDD" id="cd01043">
    <property type="entry name" value="DPS"/>
    <property type="match status" value="1"/>
</dbReference>
<evidence type="ECO:0000259" key="3">
    <source>
        <dbReference type="Pfam" id="PF00210"/>
    </source>
</evidence>
<dbReference type="PANTHER" id="PTHR42932:SF3">
    <property type="entry name" value="DNA PROTECTION DURING STARVATION PROTEIN"/>
    <property type="match status" value="1"/>
</dbReference>
<dbReference type="PROSITE" id="PS00818">
    <property type="entry name" value="DPS_1"/>
    <property type="match status" value="1"/>
</dbReference>
<dbReference type="InterPro" id="IPR012347">
    <property type="entry name" value="Ferritin-like"/>
</dbReference>
<dbReference type="PRINTS" id="PR01346">
    <property type="entry name" value="HELNAPAPROT"/>
</dbReference>
<sequence>MCMKTNIGISEQNQKAVSGILSKLLADEYVLYTKTRNYHWNVIGPHFNDLHKFFEGQYESLDASIDEIAERIRSLGSKVPSTLGEFVKTSRLAEHPEKYPDAQTMVQNLLADHEKVIQYLREDVGACDEKYHDAGTQDFLTGLMEEHEKTAWMLRSVLEK</sequence>
<evidence type="ECO:0000256" key="1">
    <source>
        <dbReference type="ARBA" id="ARBA00009497"/>
    </source>
</evidence>
<dbReference type="SUPFAM" id="SSF47240">
    <property type="entry name" value="Ferritin-like"/>
    <property type="match status" value="1"/>
</dbReference>
<evidence type="ECO:0000313" key="5">
    <source>
        <dbReference type="Proteomes" id="UP000230607"/>
    </source>
</evidence>
<dbReference type="PIRSF" id="PIRSF005900">
    <property type="entry name" value="Dps"/>
    <property type="match status" value="1"/>
</dbReference>
<dbReference type="InterPro" id="IPR023188">
    <property type="entry name" value="DPS_DNA-bd_CS"/>
</dbReference>
<protein>
    <recommendedName>
        <fullName evidence="3">Ferritin/DPS domain-containing protein</fullName>
    </recommendedName>
</protein>
<dbReference type="GO" id="GO:0016722">
    <property type="term" value="F:oxidoreductase activity, acting on metal ions"/>
    <property type="evidence" value="ECO:0007669"/>
    <property type="project" value="InterPro"/>
</dbReference>
<dbReference type="PANTHER" id="PTHR42932">
    <property type="entry name" value="GENERAL STRESS PROTEIN 20U"/>
    <property type="match status" value="1"/>
</dbReference>
<dbReference type="GO" id="GO:0008199">
    <property type="term" value="F:ferric iron binding"/>
    <property type="evidence" value="ECO:0007669"/>
    <property type="project" value="InterPro"/>
</dbReference>
<accession>A0A2H1FGG5</accession>
<dbReference type="EMBL" id="LT841358">
    <property type="protein sequence ID" value="SMH71834.1"/>
    <property type="molecule type" value="Genomic_DNA"/>
</dbReference>
<organism evidence="4 5">
    <name type="scientific">Candidatus Nitrosotalea okcheonensis</name>
    <dbReference type="NCBI Taxonomy" id="1903276"/>
    <lineage>
        <taxon>Archaea</taxon>
        <taxon>Nitrososphaerota</taxon>
        <taxon>Nitrososphaeria</taxon>
        <taxon>Nitrosotaleales</taxon>
        <taxon>Nitrosotaleaceae</taxon>
        <taxon>Nitrosotalea</taxon>
    </lineage>
</organism>
<evidence type="ECO:0000313" key="4">
    <source>
        <dbReference type="EMBL" id="SMH71834.1"/>
    </source>
</evidence>
<gene>
    <name evidence="4" type="ORF">NCS_11646</name>
</gene>
<keyword evidence="5" id="KW-1185">Reference proteome</keyword>
<dbReference type="Gene3D" id="1.20.1260.10">
    <property type="match status" value="1"/>
</dbReference>
<feature type="domain" description="Ferritin/DPS" evidence="3">
    <location>
        <begin position="21"/>
        <end position="160"/>
    </location>
</feature>
<dbReference type="AlphaFoldDB" id="A0A2H1FGG5"/>
<dbReference type="InterPro" id="IPR009078">
    <property type="entry name" value="Ferritin-like_SF"/>
</dbReference>
<dbReference type="InterPro" id="IPR008331">
    <property type="entry name" value="Ferritin_DPS_dom"/>
</dbReference>
<dbReference type="Pfam" id="PF00210">
    <property type="entry name" value="Ferritin"/>
    <property type="match status" value="1"/>
</dbReference>
<proteinExistence type="inferred from homology"/>
<evidence type="ECO:0000256" key="2">
    <source>
        <dbReference type="RuleBase" id="RU003875"/>
    </source>
</evidence>